<dbReference type="PROSITE" id="PS51419">
    <property type="entry name" value="RAB"/>
    <property type="match status" value="1"/>
</dbReference>
<evidence type="ECO:0000256" key="1">
    <source>
        <dbReference type="ARBA" id="ARBA00022741"/>
    </source>
</evidence>
<dbReference type="PRINTS" id="PR00449">
    <property type="entry name" value="RASTRNSFRMNG"/>
</dbReference>
<sequence>MSCEPAERVKVVILGTSNVGKTCLIHRWISGTFPVNQTQTIGSAYFSQIIEVDGRSYDVNIWDTAGQEQFHSLTPVYCQGSSAGLIVFDITNVDSFSEVESYIDLIQGVNNSTFMIVGNKLDLKDKRAISYESGVEFAKKRGVTYLEVSAVSGQGVDEMFNEFCLQAVNAYLTSKKTSSETISVDLQHPKNQKPGCC</sequence>
<gene>
    <name evidence="2" type="primary">RAB6A</name>
    <name evidence="2" type="ORF">TRFO_01192</name>
</gene>
<dbReference type="NCBIfam" id="TIGR00231">
    <property type="entry name" value="small_GTP"/>
    <property type="match status" value="1"/>
</dbReference>
<dbReference type="SMART" id="SM00175">
    <property type="entry name" value="RAB"/>
    <property type="match status" value="1"/>
</dbReference>
<dbReference type="AlphaFoldDB" id="A0A1J4KJF8"/>
<dbReference type="GO" id="GO:0005525">
    <property type="term" value="F:GTP binding"/>
    <property type="evidence" value="ECO:0007669"/>
    <property type="project" value="InterPro"/>
</dbReference>
<dbReference type="SMART" id="SM00174">
    <property type="entry name" value="RHO"/>
    <property type="match status" value="1"/>
</dbReference>
<dbReference type="RefSeq" id="XP_068364370.1">
    <property type="nucleotide sequence ID" value="XM_068489959.1"/>
</dbReference>
<dbReference type="InterPro" id="IPR001806">
    <property type="entry name" value="Small_GTPase"/>
</dbReference>
<dbReference type="GO" id="GO:0003924">
    <property type="term" value="F:GTPase activity"/>
    <property type="evidence" value="ECO:0007669"/>
    <property type="project" value="InterPro"/>
</dbReference>
<protein>
    <submittedName>
        <fullName evidence="2">Ras-related protein Rab-6A</fullName>
    </submittedName>
</protein>
<dbReference type="SMART" id="SM00173">
    <property type="entry name" value="RAS"/>
    <property type="match status" value="1"/>
</dbReference>
<evidence type="ECO:0000313" key="2">
    <source>
        <dbReference type="EMBL" id="OHT11234.1"/>
    </source>
</evidence>
<reference evidence="2" key="1">
    <citation type="submission" date="2016-10" db="EMBL/GenBank/DDBJ databases">
        <authorList>
            <person name="Benchimol M."/>
            <person name="Almeida L.G."/>
            <person name="Vasconcelos A.T."/>
            <person name="Perreira-Neves A."/>
            <person name="Rosa I.A."/>
            <person name="Tasca T."/>
            <person name="Bogo M.R."/>
            <person name="de Souza W."/>
        </authorList>
    </citation>
    <scope>NUCLEOTIDE SEQUENCE [LARGE SCALE GENOMIC DNA]</scope>
    <source>
        <strain evidence="2">K</strain>
    </source>
</reference>
<dbReference type="OrthoDB" id="265044at2759"/>
<keyword evidence="1" id="KW-0547">Nucleotide-binding</keyword>
<dbReference type="GeneID" id="94824663"/>
<accession>A0A1J4KJF8</accession>
<organism evidence="2 3">
    <name type="scientific">Tritrichomonas foetus</name>
    <dbReference type="NCBI Taxonomy" id="1144522"/>
    <lineage>
        <taxon>Eukaryota</taxon>
        <taxon>Metamonada</taxon>
        <taxon>Parabasalia</taxon>
        <taxon>Tritrichomonadida</taxon>
        <taxon>Tritrichomonadidae</taxon>
        <taxon>Tritrichomonas</taxon>
    </lineage>
</organism>
<dbReference type="SUPFAM" id="SSF52540">
    <property type="entry name" value="P-loop containing nucleoside triphosphate hydrolases"/>
    <property type="match status" value="1"/>
</dbReference>
<comment type="caution">
    <text evidence="2">The sequence shown here is derived from an EMBL/GenBank/DDBJ whole genome shotgun (WGS) entry which is preliminary data.</text>
</comment>
<dbReference type="PROSITE" id="PS51420">
    <property type="entry name" value="RHO"/>
    <property type="match status" value="1"/>
</dbReference>
<dbReference type="EMBL" id="MLAK01000593">
    <property type="protein sequence ID" value="OHT11234.1"/>
    <property type="molecule type" value="Genomic_DNA"/>
</dbReference>
<dbReference type="CDD" id="cd00154">
    <property type="entry name" value="Rab"/>
    <property type="match status" value="1"/>
</dbReference>
<dbReference type="Proteomes" id="UP000179807">
    <property type="component" value="Unassembled WGS sequence"/>
</dbReference>
<dbReference type="Pfam" id="PF00071">
    <property type="entry name" value="Ras"/>
    <property type="match status" value="1"/>
</dbReference>
<dbReference type="Gene3D" id="3.40.50.300">
    <property type="entry name" value="P-loop containing nucleotide triphosphate hydrolases"/>
    <property type="match status" value="1"/>
</dbReference>
<dbReference type="PROSITE" id="PS51421">
    <property type="entry name" value="RAS"/>
    <property type="match status" value="1"/>
</dbReference>
<dbReference type="InterPro" id="IPR027417">
    <property type="entry name" value="P-loop_NTPase"/>
</dbReference>
<proteinExistence type="predicted"/>
<dbReference type="VEuPathDB" id="TrichDB:TRFO_01192"/>
<dbReference type="SMART" id="SM00176">
    <property type="entry name" value="RAN"/>
    <property type="match status" value="1"/>
</dbReference>
<dbReference type="PANTHER" id="PTHR47978">
    <property type="match status" value="1"/>
</dbReference>
<name>A0A1J4KJF8_9EUKA</name>
<keyword evidence="3" id="KW-1185">Reference proteome</keyword>
<dbReference type="InterPro" id="IPR005225">
    <property type="entry name" value="Small_GTP-bd"/>
</dbReference>
<dbReference type="FunFam" id="3.40.50.300:FF:000808">
    <property type="entry name" value="Small GTP-binding protein, putative"/>
    <property type="match status" value="1"/>
</dbReference>
<evidence type="ECO:0000313" key="3">
    <source>
        <dbReference type="Proteomes" id="UP000179807"/>
    </source>
</evidence>